<comment type="similarity">
    <text evidence="2">Belongs to the diacylglycerol/lipid kinase family.</text>
</comment>
<dbReference type="PROSITE" id="PS50146">
    <property type="entry name" value="DAGK"/>
    <property type="match status" value="1"/>
</dbReference>
<reference evidence="4" key="2">
    <citation type="submission" date="2021-04" db="EMBL/GenBank/DDBJ databases">
        <authorList>
            <person name="Gilroy R."/>
        </authorList>
    </citation>
    <scope>NUCLEOTIDE SEQUENCE</scope>
    <source>
        <strain evidence="4">ChiHejej3B27-3195</strain>
    </source>
</reference>
<dbReference type="Gene3D" id="3.40.50.10330">
    <property type="entry name" value="Probable inorganic polyphosphate/atp-NAD kinase, domain 1"/>
    <property type="match status" value="1"/>
</dbReference>
<comment type="caution">
    <text evidence="4">The sequence shown here is derived from an EMBL/GenBank/DDBJ whole genome shotgun (WGS) entry which is preliminary data.</text>
</comment>
<reference evidence="4" key="1">
    <citation type="journal article" date="2021" name="PeerJ">
        <title>Extensive microbial diversity within the chicken gut microbiome revealed by metagenomics and culture.</title>
        <authorList>
            <person name="Gilroy R."/>
            <person name="Ravi A."/>
            <person name="Getino M."/>
            <person name="Pursley I."/>
            <person name="Horton D.L."/>
            <person name="Alikhan N.F."/>
            <person name="Baker D."/>
            <person name="Gharbi K."/>
            <person name="Hall N."/>
            <person name="Watson M."/>
            <person name="Adriaenssens E.M."/>
            <person name="Foster-Nyarko E."/>
            <person name="Jarju S."/>
            <person name="Secka A."/>
            <person name="Antonio M."/>
            <person name="Oren A."/>
            <person name="Chaudhuri R.R."/>
            <person name="La Ragione R."/>
            <person name="Hildebrand F."/>
            <person name="Pallen M.J."/>
        </authorList>
    </citation>
    <scope>NUCLEOTIDE SEQUENCE</scope>
    <source>
        <strain evidence="4">ChiHejej3B27-3195</strain>
    </source>
</reference>
<dbReference type="Gene3D" id="2.60.200.40">
    <property type="match status" value="1"/>
</dbReference>
<keyword evidence="4" id="KW-0418">Kinase</keyword>
<dbReference type="InterPro" id="IPR016064">
    <property type="entry name" value="NAD/diacylglycerol_kinase_sf"/>
</dbReference>
<dbReference type="InterPro" id="IPR001206">
    <property type="entry name" value="Diacylglycerol_kinase_cat_dom"/>
</dbReference>
<gene>
    <name evidence="4" type="ORF">H9871_12405</name>
</gene>
<dbReference type="PANTHER" id="PTHR12358:SF54">
    <property type="entry name" value="SPHINGOSINE KINASE RELATED PROTEIN"/>
    <property type="match status" value="1"/>
</dbReference>
<dbReference type="GO" id="GO:0016301">
    <property type="term" value="F:kinase activity"/>
    <property type="evidence" value="ECO:0007669"/>
    <property type="project" value="UniProtKB-KW"/>
</dbReference>
<evidence type="ECO:0000256" key="2">
    <source>
        <dbReference type="ARBA" id="ARBA00005983"/>
    </source>
</evidence>
<accession>A0A9D1UV04</accession>
<evidence type="ECO:0000313" key="4">
    <source>
        <dbReference type="EMBL" id="HIX00930.1"/>
    </source>
</evidence>
<organism evidence="4 5">
    <name type="scientific">Candidatus Nesterenkonia stercoripullorum</name>
    <dbReference type="NCBI Taxonomy" id="2838701"/>
    <lineage>
        <taxon>Bacteria</taxon>
        <taxon>Bacillati</taxon>
        <taxon>Actinomycetota</taxon>
        <taxon>Actinomycetes</taxon>
        <taxon>Micrococcales</taxon>
        <taxon>Micrococcaceae</taxon>
        <taxon>Nesterenkonia</taxon>
    </lineage>
</organism>
<feature type="non-terminal residue" evidence="4">
    <location>
        <position position="283"/>
    </location>
</feature>
<evidence type="ECO:0000256" key="1">
    <source>
        <dbReference type="ARBA" id="ARBA00001946"/>
    </source>
</evidence>
<dbReference type="EMBL" id="DXGD01000460">
    <property type="protein sequence ID" value="HIX00930.1"/>
    <property type="molecule type" value="Genomic_DNA"/>
</dbReference>
<evidence type="ECO:0000259" key="3">
    <source>
        <dbReference type="PROSITE" id="PS50146"/>
    </source>
</evidence>
<dbReference type="Pfam" id="PF00781">
    <property type="entry name" value="DAGK_cat"/>
    <property type="match status" value="1"/>
</dbReference>
<dbReference type="InterPro" id="IPR017438">
    <property type="entry name" value="ATP-NAD_kinase_N"/>
</dbReference>
<protein>
    <submittedName>
        <fullName evidence="4">Diacylglycerol kinase</fullName>
    </submittedName>
</protein>
<dbReference type="AlphaFoldDB" id="A0A9D1UV04"/>
<feature type="domain" description="DAGKc" evidence="3">
    <location>
        <begin position="13"/>
        <end position="148"/>
    </location>
</feature>
<dbReference type="InterPro" id="IPR050187">
    <property type="entry name" value="Lipid_Phosphate_FormReg"/>
</dbReference>
<dbReference type="Proteomes" id="UP000824151">
    <property type="component" value="Unassembled WGS sequence"/>
</dbReference>
<comment type="cofactor">
    <cofactor evidence="1">
        <name>Mg(2+)</name>
        <dbReference type="ChEBI" id="CHEBI:18420"/>
    </cofactor>
</comment>
<sequence length="283" mass="30197">MAPSVERPSVFGAPFARIVVVFNPDPKKTPVHAVWWLCAKLAECSPEIPIELRATQHSGHGRDIAAHAARAAQPSGPPILIVSVSGDGGYNDVVNGVMDVPGSNVVCTVLAAGNANDHRRSTGYVSLVDSILSGSVASMDLLKLTVTPASGPATVRYAHSYIGAGVTAAMAHGIEQAGKGRVRELLGVARTLPRLRPFRIERADGCYAILDSLVLANVSKMAKYGTISDSADPADGRFEVIHSSHERRWQLALTTLRAVTVGLQEQESVERYGFLTREMLPLQ</sequence>
<dbReference type="PANTHER" id="PTHR12358">
    <property type="entry name" value="SPHINGOSINE KINASE"/>
    <property type="match status" value="1"/>
</dbReference>
<keyword evidence="4" id="KW-0808">Transferase</keyword>
<proteinExistence type="inferred from homology"/>
<evidence type="ECO:0000313" key="5">
    <source>
        <dbReference type="Proteomes" id="UP000824151"/>
    </source>
</evidence>
<name>A0A9D1UV04_9MICC</name>
<dbReference type="SUPFAM" id="SSF111331">
    <property type="entry name" value="NAD kinase/diacylglycerol kinase-like"/>
    <property type="match status" value="1"/>
</dbReference>